<dbReference type="InParanoid" id="E2AVK9"/>
<proteinExistence type="predicted"/>
<dbReference type="AlphaFoldDB" id="E2AVK9"/>
<name>E2AVK9_CAMFO</name>
<evidence type="ECO:0000313" key="2">
    <source>
        <dbReference type="Proteomes" id="UP000000311"/>
    </source>
</evidence>
<accession>E2AVK9</accession>
<keyword evidence="2" id="KW-1185">Reference proteome</keyword>
<evidence type="ECO:0000313" key="1">
    <source>
        <dbReference type="EMBL" id="EFN62525.1"/>
    </source>
</evidence>
<dbReference type="Proteomes" id="UP000000311">
    <property type="component" value="Unassembled WGS sequence"/>
</dbReference>
<dbReference type="EMBL" id="GL443122">
    <property type="protein sequence ID" value="EFN62525.1"/>
    <property type="molecule type" value="Genomic_DNA"/>
</dbReference>
<sequence>MPCESMRKTSAVIHFPGTLMRMTGGSVLIRADENISSRSQLSTWQAPSADRPPVKQTYNSGRIPIGTGSEALHYAAMKQLSRTIFRRLHRTILRRDESAFHAFEYLAVWLKPEVYGRETEIERNLLCGGASHLQERVRRESAAHHTVNTYRDMYLMILPNTHYMFRHSLVARAHVQMHRHRFNPRVHAHKGTFEELCARNDRTEGYVLKDAFESRILQSNLKNEAECFEKFLKGYEAILFKCQSSQVLYQFLASPELERTTRGLSFPGSREYRVARVRTPILAQSRDVTLFYLGSLLLFKLGSI</sequence>
<organism evidence="2">
    <name type="scientific">Camponotus floridanus</name>
    <name type="common">Florida carpenter ant</name>
    <dbReference type="NCBI Taxonomy" id="104421"/>
    <lineage>
        <taxon>Eukaryota</taxon>
        <taxon>Metazoa</taxon>
        <taxon>Ecdysozoa</taxon>
        <taxon>Arthropoda</taxon>
        <taxon>Hexapoda</taxon>
        <taxon>Insecta</taxon>
        <taxon>Pterygota</taxon>
        <taxon>Neoptera</taxon>
        <taxon>Endopterygota</taxon>
        <taxon>Hymenoptera</taxon>
        <taxon>Apocrita</taxon>
        <taxon>Aculeata</taxon>
        <taxon>Formicoidea</taxon>
        <taxon>Formicidae</taxon>
        <taxon>Formicinae</taxon>
        <taxon>Camponotus</taxon>
    </lineage>
</organism>
<protein>
    <submittedName>
        <fullName evidence="1">Uncharacterized protein</fullName>
    </submittedName>
</protein>
<gene>
    <name evidence="1" type="ORF">EAG_13840</name>
</gene>
<reference evidence="1 2" key="1">
    <citation type="journal article" date="2010" name="Science">
        <title>Genomic comparison of the ants Camponotus floridanus and Harpegnathos saltator.</title>
        <authorList>
            <person name="Bonasio R."/>
            <person name="Zhang G."/>
            <person name="Ye C."/>
            <person name="Mutti N.S."/>
            <person name="Fang X."/>
            <person name="Qin N."/>
            <person name="Donahue G."/>
            <person name="Yang P."/>
            <person name="Li Q."/>
            <person name="Li C."/>
            <person name="Zhang P."/>
            <person name="Huang Z."/>
            <person name="Berger S.L."/>
            <person name="Reinberg D."/>
            <person name="Wang J."/>
            <person name="Liebig J."/>
        </authorList>
    </citation>
    <scope>NUCLEOTIDE SEQUENCE [LARGE SCALE GENOMIC DNA]</scope>
    <source>
        <strain evidence="2">C129</strain>
    </source>
</reference>